<gene>
    <name evidence="3" type="ORF">EUA94_12190</name>
</gene>
<organism evidence="3 4">
    <name type="scientific">Nocardioides zhouii</name>
    <dbReference type="NCBI Taxonomy" id="1168729"/>
    <lineage>
        <taxon>Bacteria</taxon>
        <taxon>Bacillati</taxon>
        <taxon>Actinomycetota</taxon>
        <taxon>Actinomycetes</taxon>
        <taxon>Propionibacteriales</taxon>
        <taxon>Nocardioidaceae</taxon>
        <taxon>Nocardioides</taxon>
    </lineage>
</organism>
<dbReference type="Pfam" id="PF12728">
    <property type="entry name" value="HTH_17"/>
    <property type="match status" value="1"/>
</dbReference>
<evidence type="ECO:0000259" key="2">
    <source>
        <dbReference type="Pfam" id="PF12728"/>
    </source>
</evidence>
<keyword evidence="3" id="KW-0238">DNA-binding</keyword>
<feature type="compositionally biased region" description="Basic and acidic residues" evidence="1">
    <location>
        <begin position="129"/>
        <end position="141"/>
    </location>
</feature>
<keyword evidence="4" id="KW-1185">Reference proteome</keyword>
<dbReference type="RefSeq" id="WP_129427153.1">
    <property type="nucleotide sequence ID" value="NZ_SDWV01000011.1"/>
</dbReference>
<sequence>MPDESPDARDKLSRVSAEAAELVEVENRHRSQAAALAQAMYEASKAGHTWGEIARAAGLASPKTARSRAERAMDAADLSPSVRWRHAHGDAVPRPAPESPGISVTEAARRLGITRNTVYAWINNGKLQSAEDHAGRPRVLLDEETPGQEAASN</sequence>
<dbReference type="InterPro" id="IPR001387">
    <property type="entry name" value="Cro/C1-type_HTH"/>
</dbReference>
<evidence type="ECO:0000256" key="1">
    <source>
        <dbReference type="SAM" id="MobiDB-lite"/>
    </source>
</evidence>
<dbReference type="InterPro" id="IPR010093">
    <property type="entry name" value="SinI_DNA-bd"/>
</dbReference>
<protein>
    <submittedName>
        <fullName evidence="3">DNA-binding protein</fullName>
    </submittedName>
</protein>
<evidence type="ECO:0000313" key="3">
    <source>
        <dbReference type="EMBL" id="RYC10551.1"/>
    </source>
</evidence>
<name>A0A4Q2SYI7_9ACTN</name>
<evidence type="ECO:0000313" key="4">
    <source>
        <dbReference type="Proteomes" id="UP000291101"/>
    </source>
</evidence>
<proteinExistence type="predicted"/>
<dbReference type="CDD" id="cd00093">
    <property type="entry name" value="HTH_XRE"/>
    <property type="match status" value="1"/>
</dbReference>
<dbReference type="OrthoDB" id="9806039at2"/>
<dbReference type="Proteomes" id="UP000291101">
    <property type="component" value="Unassembled WGS sequence"/>
</dbReference>
<dbReference type="InterPro" id="IPR041657">
    <property type="entry name" value="HTH_17"/>
</dbReference>
<dbReference type="AlphaFoldDB" id="A0A4Q2SYI7"/>
<feature type="domain" description="Helix-turn-helix" evidence="2">
    <location>
        <begin position="103"/>
        <end position="136"/>
    </location>
</feature>
<dbReference type="GO" id="GO:0003677">
    <property type="term" value="F:DNA binding"/>
    <property type="evidence" value="ECO:0007669"/>
    <property type="project" value="UniProtKB-KW"/>
</dbReference>
<comment type="caution">
    <text evidence="3">The sequence shown here is derived from an EMBL/GenBank/DDBJ whole genome shotgun (WGS) entry which is preliminary data.</text>
</comment>
<accession>A0A4Q2SYI7</accession>
<feature type="region of interest" description="Disordered" evidence="1">
    <location>
        <begin position="125"/>
        <end position="153"/>
    </location>
</feature>
<dbReference type="EMBL" id="SDWV01000011">
    <property type="protein sequence ID" value="RYC10551.1"/>
    <property type="molecule type" value="Genomic_DNA"/>
</dbReference>
<dbReference type="NCBIfam" id="TIGR01764">
    <property type="entry name" value="excise"/>
    <property type="match status" value="1"/>
</dbReference>
<reference evidence="3 4" key="1">
    <citation type="submission" date="2019-01" db="EMBL/GenBank/DDBJ databases">
        <title>Novel species of Nocardioides.</title>
        <authorList>
            <person name="Liu Q."/>
            <person name="X Y.-H."/>
        </authorList>
    </citation>
    <scope>NUCLEOTIDE SEQUENCE [LARGE SCALE GENOMIC DNA]</scope>
    <source>
        <strain evidence="3 4">HLT2-9</strain>
    </source>
</reference>